<protein>
    <submittedName>
        <fullName evidence="1">Uncharacterized protein</fullName>
    </submittedName>
</protein>
<name>A0A653L782_AERVE</name>
<evidence type="ECO:0000313" key="2">
    <source>
        <dbReference type="Proteomes" id="UP000439123"/>
    </source>
</evidence>
<dbReference type="EMBL" id="CABWLC010000017">
    <property type="protein sequence ID" value="VXA86927.1"/>
    <property type="molecule type" value="Genomic_DNA"/>
</dbReference>
<evidence type="ECO:0000313" key="1">
    <source>
        <dbReference type="EMBL" id="VXA86927.1"/>
    </source>
</evidence>
<accession>A0A653L782</accession>
<sequence>MTTNNDAQHSQFLYCKGGRLAAGSGLEETGELADDTEYHRDDDEAQRAPAFADQGVHRQGVEQRQEGGHQLVEHIRLQFDDCITGSDLQRGAKTHIGGDQRADHRHTDDGCGMAHLAGIGLDDRNGRHPHAVGVVRQTKTQAEVDHVEQQEEDHGTHDGALQRQICPYAAADGEQGEPEHGIADPAEWCTDGNLGALDAVDVLLGALHRQHDPHHEGDQEGVGVEEAHVPFHGPGEIPLIGVDLLQCRQQSIEPAGGLHPLIVEGGLQQQGAPGKAVDILLGQLGAKLLIFIGVVGLWPGIVRFGAGDDPRSCVVRCHLRFPPEQDELAGWWCA</sequence>
<dbReference type="Proteomes" id="UP000439123">
    <property type="component" value="Unassembled WGS sequence"/>
</dbReference>
<organism evidence="1 2">
    <name type="scientific">Aeromonas veronii</name>
    <dbReference type="NCBI Taxonomy" id="654"/>
    <lineage>
        <taxon>Bacteria</taxon>
        <taxon>Pseudomonadati</taxon>
        <taxon>Pseudomonadota</taxon>
        <taxon>Gammaproteobacteria</taxon>
        <taxon>Aeromonadales</taxon>
        <taxon>Aeromonadaceae</taxon>
        <taxon>Aeromonas</taxon>
    </lineage>
</organism>
<dbReference type="AlphaFoldDB" id="A0A653L782"/>
<proteinExistence type="predicted"/>
<gene>
    <name evidence="1" type="ORF">AERO8C_40014</name>
</gene>
<reference evidence="1 2" key="1">
    <citation type="submission" date="2019-10" db="EMBL/GenBank/DDBJ databases">
        <authorList>
            <person name="Karimi E."/>
        </authorList>
    </citation>
    <scope>NUCLEOTIDE SEQUENCE [LARGE SCALE GENOMIC DNA]</scope>
    <source>
        <strain evidence="1">Aeromonas sp. 8C</strain>
    </source>
</reference>